<dbReference type="Gene3D" id="1.10.3210.10">
    <property type="entry name" value="Hypothetical protein af1432"/>
    <property type="match status" value="1"/>
</dbReference>
<gene>
    <name evidence="3" type="primary">RTG2</name>
    <name evidence="3" type="ORF">PRK78_003538</name>
</gene>
<feature type="domain" description="Ppx/GppA phosphatase N-terminal" evidence="1">
    <location>
        <begin position="35"/>
        <end position="339"/>
    </location>
</feature>
<dbReference type="InterPro" id="IPR043129">
    <property type="entry name" value="ATPase_NBD"/>
</dbReference>
<evidence type="ECO:0000259" key="2">
    <source>
        <dbReference type="Pfam" id="PF23566"/>
    </source>
</evidence>
<dbReference type="FunFam" id="3.30.420.40:FF:000191">
    <property type="entry name" value="Retrograde regulation protein 2"/>
    <property type="match status" value="1"/>
</dbReference>
<accession>A0AAF0DIE8</accession>
<name>A0AAF0DIE8_9EURO</name>
<organism evidence="3 4">
    <name type="scientific">Emydomyces testavorans</name>
    <dbReference type="NCBI Taxonomy" id="2070801"/>
    <lineage>
        <taxon>Eukaryota</taxon>
        <taxon>Fungi</taxon>
        <taxon>Dikarya</taxon>
        <taxon>Ascomycota</taxon>
        <taxon>Pezizomycotina</taxon>
        <taxon>Eurotiomycetes</taxon>
        <taxon>Eurotiomycetidae</taxon>
        <taxon>Onygenales</taxon>
        <taxon>Nannizziopsiaceae</taxon>
        <taxon>Emydomyces</taxon>
    </lineage>
</organism>
<dbReference type="InterPro" id="IPR003695">
    <property type="entry name" value="Ppx_GppA_N"/>
</dbReference>
<dbReference type="Gene3D" id="3.30.420.150">
    <property type="entry name" value="Exopolyphosphatase. Domain 2"/>
    <property type="match status" value="1"/>
</dbReference>
<evidence type="ECO:0000313" key="3">
    <source>
        <dbReference type="EMBL" id="WEW58071.1"/>
    </source>
</evidence>
<dbReference type="Gene3D" id="3.30.420.40">
    <property type="match status" value="1"/>
</dbReference>
<dbReference type="Pfam" id="PF02541">
    <property type="entry name" value="Ppx-GppA"/>
    <property type="match status" value="1"/>
</dbReference>
<proteinExistence type="predicted"/>
<keyword evidence="4" id="KW-1185">Reference proteome</keyword>
<sequence length="570" mass="62388">MAIQENHHLHALVDMGSNGIRFSISNLSPPTSRTLPTVFQDRAAISLYDAQFRPGSSDRQAIPSPVQEEVIRRLVRFKETCKDFGVPDGNITALATEATRTAINSTEFLTAIKDNTGWDVNLLSKEEEGELGALGIASSLATVQGLVMDLGGGSTQISWMSAQDGEVRSSKMGSISFPYGAAAVTKRLEEAVGERLLVQQKLGKEMVTKFQEAFRDLDIPKELLEHADQHGGFDLFLSGGGFRGWGYLLLSQSNVTPYPIPIINGFKVNRSEFGDIATVTDLALTKGSEVFGVSDRRASQVPAVATLVNSLVEAIPTIKTIQFCQGGVREGYLFKTLPQEMRAQNPLVVATVPYQTPAFSELSSLLSRALPRGLSGHESRLVPESFTASLLSALANFMFAHSSVSKESRTAVALHSTTTGFLASVHGISHTDRALLALLLYDRWHGDLSPADQSLLQRLRQTVSMEEVWWCQYLGRVAAFVGDIYPSGAIRNGSSRIEFSAEWARGKKDQPRVFLNIKLLHRNTPWNDVDWLADAKGGIEKAGKKKNWVKAADRVDGKEDWGLKVDVLLD</sequence>
<protein>
    <submittedName>
        <fullName evidence="3">Retrograde regulation protein 2</fullName>
    </submittedName>
</protein>
<dbReference type="PANTHER" id="PTHR30005:SF0">
    <property type="entry name" value="RETROGRADE REGULATION PROTEIN 2"/>
    <property type="match status" value="1"/>
</dbReference>
<dbReference type="Proteomes" id="UP001219355">
    <property type="component" value="Chromosome 2"/>
</dbReference>
<evidence type="ECO:0000313" key="4">
    <source>
        <dbReference type="Proteomes" id="UP001219355"/>
    </source>
</evidence>
<dbReference type="EMBL" id="CP120628">
    <property type="protein sequence ID" value="WEW58071.1"/>
    <property type="molecule type" value="Genomic_DNA"/>
</dbReference>
<feature type="domain" description="RTG2 C-terminal" evidence="2">
    <location>
        <begin position="345"/>
        <end position="567"/>
    </location>
</feature>
<dbReference type="GO" id="GO:0006357">
    <property type="term" value="P:regulation of transcription by RNA polymerase II"/>
    <property type="evidence" value="ECO:0007669"/>
    <property type="project" value="TreeGrafter"/>
</dbReference>
<evidence type="ECO:0000259" key="1">
    <source>
        <dbReference type="Pfam" id="PF02541"/>
    </source>
</evidence>
<dbReference type="Pfam" id="PF23566">
    <property type="entry name" value="RTG2_C"/>
    <property type="match status" value="1"/>
</dbReference>
<dbReference type="InterPro" id="IPR057512">
    <property type="entry name" value="RTG2_C"/>
</dbReference>
<dbReference type="InterPro" id="IPR050273">
    <property type="entry name" value="GppA/Ppx_hydrolase"/>
</dbReference>
<dbReference type="SUPFAM" id="SSF53067">
    <property type="entry name" value="Actin-like ATPase domain"/>
    <property type="match status" value="2"/>
</dbReference>
<reference evidence="3" key="1">
    <citation type="submission" date="2023-03" db="EMBL/GenBank/DDBJ databases">
        <title>Emydomyces testavorans Genome Sequence.</title>
        <authorList>
            <person name="Hoyer L."/>
        </authorList>
    </citation>
    <scope>NUCLEOTIDE SEQUENCE</scope>
    <source>
        <strain evidence="3">16-2883</strain>
    </source>
</reference>
<dbReference type="PANTHER" id="PTHR30005">
    <property type="entry name" value="EXOPOLYPHOSPHATASE"/>
    <property type="match status" value="1"/>
</dbReference>
<dbReference type="AlphaFoldDB" id="A0AAF0DIE8"/>